<name>A0A9P9WR14_9PEZI</name>
<keyword evidence="3" id="KW-1185">Reference proteome</keyword>
<feature type="region of interest" description="Disordered" evidence="1">
    <location>
        <begin position="872"/>
        <end position="905"/>
    </location>
</feature>
<feature type="compositionally biased region" description="Low complexity" evidence="1">
    <location>
        <begin position="210"/>
        <end position="225"/>
    </location>
</feature>
<reference evidence="2" key="1">
    <citation type="submission" date="2021-03" db="EMBL/GenBank/DDBJ databases">
        <title>Revisited historic fungal species revealed as producer of novel bioactive compounds through whole genome sequencing and comparative genomics.</title>
        <authorList>
            <person name="Vignolle G.A."/>
            <person name="Hochenegger N."/>
            <person name="Mach R.L."/>
            <person name="Mach-Aigner A.R."/>
            <person name="Javad Rahimi M."/>
            <person name="Salim K.A."/>
            <person name="Chan C.M."/>
            <person name="Lim L.B.L."/>
            <person name="Cai F."/>
            <person name="Druzhinina I.S."/>
            <person name="U'Ren J.M."/>
            <person name="Derntl C."/>
        </authorList>
    </citation>
    <scope>NUCLEOTIDE SEQUENCE</scope>
    <source>
        <strain evidence="2">TUCIM 5799</strain>
    </source>
</reference>
<evidence type="ECO:0000313" key="2">
    <source>
        <dbReference type="EMBL" id="KAI1875480.1"/>
    </source>
</evidence>
<gene>
    <name evidence="2" type="ORF">JX265_004538</name>
</gene>
<evidence type="ECO:0000256" key="1">
    <source>
        <dbReference type="SAM" id="MobiDB-lite"/>
    </source>
</evidence>
<feature type="compositionally biased region" description="Polar residues" evidence="1">
    <location>
        <begin position="455"/>
        <end position="486"/>
    </location>
</feature>
<feature type="compositionally biased region" description="Polar residues" evidence="1">
    <location>
        <begin position="147"/>
        <end position="165"/>
    </location>
</feature>
<feature type="region of interest" description="Disordered" evidence="1">
    <location>
        <begin position="362"/>
        <end position="401"/>
    </location>
</feature>
<organism evidence="2 3">
    <name type="scientific">Neoarthrinium moseri</name>
    <dbReference type="NCBI Taxonomy" id="1658444"/>
    <lineage>
        <taxon>Eukaryota</taxon>
        <taxon>Fungi</taxon>
        <taxon>Dikarya</taxon>
        <taxon>Ascomycota</taxon>
        <taxon>Pezizomycotina</taxon>
        <taxon>Sordariomycetes</taxon>
        <taxon>Xylariomycetidae</taxon>
        <taxon>Amphisphaeriales</taxon>
        <taxon>Apiosporaceae</taxon>
        <taxon>Neoarthrinium</taxon>
    </lineage>
</organism>
<feature type="compositionally biased region" description="Polar residues" evidence="1">
    <location>
        <begin position="984"/>
        <end position="998"/>
    </location>
</feature>
<dbReference type="AlphaFoldDB" id="A0A9P9WR14"/>
<feature type="region of interest" description="Disordered" evidence="1">
    <location>
        <begin position="787"/>
        <end position="820"/>
    </location>
</feature>
<feature type="region of interest" description="Disordered" evidence="1">
    <location>
        <begin position="254"/>
        <end position="310"/>
    </location>
</feature>
<feature type="compositionally biased region" description="Basic and acidic residues" evidence="1">
    <location>
        <begin position="885"/>
        <end position="898"/>
    </location>
</feature>
<feature type="region of interest" description="Disordered" evidence="1">
    <location>
        <begin position="116"/>
        <end position="225"/>
    </location>
</feature>
<accession>A0A9P9WR14</accession>
<comment type="caution">
    <text evidence="2">The sequence shown here is derived from an EMBL/GenBank/DDBJ whole genome shotgun (WGS) entry which is preliminary data.</text>
</comment>
<feature type="compositionally biased region" description="Acidic residues" evidence="1">
    <location>
        <begin position="256"/>
        <end position="266"/>
    </location>
</feature>
<feature type="compositionally biased region" description="Polar residues" evidence="1">
    <location>
        <begin position="278"/>
        <end position="287"/>
    </location>
</feature>
<evidence type="ECO:0000313" key="3">
    <source>
        <dbReference type="Proteomes" id="UP000829685"/>
    </source>
</evidence>
<dbReference type="Proteomes" id="UP000829685">
    <property type="component" value="Unassembled WGS sequence"/>
</dbReference>
<feature type="compositionally biased region" description="Polar residues" evidence="1">
    <location>
        <begin position="788"/>
        <end position="798"/>
    </location>
</feature>
<feature type="compositionally biased region" description="Low complexity" evidence="1">
    <location>
        <begin position="388"/>
        <end position="398"/>
    </location>
</feature>
<feature type="region of interest" description="Disordered" evidence="1">
    <location>
        <begin position="454"/>
        <end position="491"/>
    </location>
</feature>
<proteinExistence type="predicted"/>
<protein>
    <submittedName>
        <fullName evidence="2">Uncharacterized protein</fullName>
    </submittedName>
</protein>
<feature type="region of interest" description="Disordered" evidence="1">
    <location>
        <begin position="972"/>
        <end position="998"/>
    </location>
</feature>
<sequence length="1019" mass="112427">MAGSVSDFSLPNSSFFNIYNDGRPVTRSSPAPSLPGGQCNFVDLAHGANGPKCGCRRFWSRAALGFHGNPSGPSGYSNGSPTDQAAFCMCSHHACYHDDVHNTPGPIAAPAPVVINPGQENERPRSNREPLTPVMPGLSFQMPAPSDPSQDFHTFNNTSLPTDLNQDGHIPAGEKPGPPPEASIPDTLSWGNLIQSQPGHQTDVLPPIPSQCLLPPSQPSSTTSSARIAYLKPFGGTGLNTLRDARSKLREALPVEPDDGQDQNDEMVDHSVDPSVDDLQTVTNTPRSTRRTDVTDKYSQGGSLGPNRQDFQELSNTIQSHEHRLDRLETVSFDHDHEDCHDQHDRTDLRVTELEVRVEELEKTLSDGSSVATSQHRSRRPGVDESTDSIASISTSASGRADRAEMQSELLSLKAQLSYLQASSFPCYAHPWEVEVVFFPFPLKGVWYESREFPSQRQSGGTNVDTDQWTQLPNSSSTTTEPQSPGFSEWAGPELESEWLLPRACPPGKTIDQRLRSRGLVKTVTVRGPDARSVQQAISAAFGTVFRTFSRMQANVYHGSTTHHRVSKFFGLQQPWVPLRKIHKDSRLRFLTPAEMVTPASWDVPFLSNSVVMKATGAHRLFITQPEAYLQDQDAYDNGWSWQRLRELSRVYPDSQSSQQDVPEADAMEDYWTWNDSLDEQTPSQNSALSLSLRQAAQPRLRSITPSQAQVFASRSGLSASLTTSRSRAASPMILKERKSSIPRPIYVRTTSMPPVLPPMASPSQAKRRIATATFGNIRPFPYERRSSPQVLRASTGSARVLMKESRRRATRSPSAPLSARLRNTPRWSTHSASPMPEPFAIIGPPSDAEAACRQTTPFYYATPYSNAPFVEPRPSRGVIDPDDDHGSGTEYSYKESVDDSEDEDYDAPMLDLGHPRPIYESGEEDCQAAQHPLPEDEIWPGIEDEENRNPEDLALDSVGIYVDDDAMSDILDADGSNHLLEGDSQNSSAPSEYPITQSAWVDDPKEFKVYEVAGGMKH</sequence>
<feature type="compositionally biased region" description="Polar residues" evidence="1">
    <location>
        <begin position="189"/>
        <end position="200"/>
    </location>
</feature>
<feature type="compositionally biased region" description="Polar residues" evidence="1">
    <location>
        <begin position="366"/>
        <end position="375"/>
    </location>
</feature>
<dbReference type="EMBL" id="JAFIMR010000008">
    <property type="protein sequence ID" value="KAI1875480.1"/>
    <property type="molecule type" value="Genomic_DNA"/>
</dbReference>